<dbReference type="InterPro" id="IPR019270">
    <property type="entry name" value="DUF2283"/>
</dbReference>
<accession>A0A3R9R255</accession>
<name>A0A3R9R255_9CREN</name>
<comment type="caution">
    <text evidence="1">The sequence shown here is derived from an EMBL/GenBank/DDBJ whole genome shotgun (WGS) entry which is preliminary data.</text>
</comment>
<dbReference type="PANTHER" id="PTHR37029:SF1">
    <property type="entry name" value="SSR1768 PROTEIN"/>
    <property type="match status" value="1"/>
</dbReference>
<reference evidence="1 2" key="1">
    <citation type="submission" date="2018-10" db="EMBL/GenBank/DDBJ databases">
        <title>Co-occurring genomic capacity for anaerobic methane metabolism and dissimilatory sulfite reduction discovered in the Korarchaeota.</title>
        <authorList>
            <person name="Mckay L.J."/>
            <person name="Dlakic M."/>
            <person name="Fields M.W."/>
            <person name="Delmont T.O."/>
            <person name="Eren A.M."/>
            <person name="Jay Z.J."/>
            <person name="Klingelsmith K.B."/>
            <person name="Rusch D.B."/>
            <person name="Inskeep W.P."/>
        </authorList>
    </citation>
    <scope>NUCLEOTIDE SEQUENCE [LARGE SCALE GENOMIC DNA]</scope>
    <source>
        <strain evidence="1 2">MDKW</strain>
    </source>
</reference>
<gene>
    <name evidence="1" type="ORF">D6D85_11265</name>
</gene>
<dbReference type="AlphaFoldDB" id="A0A3R9R255"/>
<organism evidence="1 2">
    <name type="scientific">Candidatus Methanodesulfokora washburnensis</name>
    <dbReference type="NCBI Taxonomy" id="2478471"/>
    <lineage>
        <taxon>Archaea</taxon>
        <taxon>Thermoproteota</taxon>
        <taxon>Candidatus Korarchaeia</taxon>
        <taxon>Candidatus Korarchaeia incertae sedis</taxon>
        <taxon>Candidatus Methanodesulfokora</taxon>
    </lineage>
</organism>
<evidence type="ECO:0000313" key="2">
    <source>
        <dbReference type="Proteomes" id="UP000277582"/>
    </source>
</evidence>
<dbReference type="PANTHER" id="PTHR37029">
    <property type="entry name" value="SSR1768 PROTEIN"/>
    <property type="match status" value="1"/>
</dbReference>
<keyword evidence="2" id="KW-1185">Reference proteome</keyword>
<sequence>MDLIIRYDPEADVLVIKLKEGSLVDEELLDNDVILGYDSEGNIASMEILDASRKGLVNALFELAKSRKKEARFLLSKIND</sequence>
<dbReference type="Pfam" id="PF10049">
    <property type="entry name" value="DUF2283"/>
    <property type="match status" value="1"/>
</dbReference>
<dbReference type="RefSeq" id="WP_125672059.1">
    <property type="nucleotide sequence ID" value="NZ_RCOS01000128.1"/>
</dbReference>
<proteinExistence type="predicted"/>
<dbReference type="EMBL" id="RCOS01000128">
    <property type="protein sequence ID" value="RSN73153.1"/>
    <property type="molecule type" value="Genomic_DNA"/>
</dbReference>
<dbReference type="Proteomes" id="UP000277582">
    <property type="component" value="Unassembled WGS sequence"/>
</dbReference>
<evidence type="ECO:0000313" key="1">
    <source>
        <dbReference type="EMBL" id="RSN73153.1"/>
    </source>
</evidence>
<protein>
    <submittedName>
        <fullName evidence="1">DUF2283 domain-containing protein</fullName>
    </submittedName>
</protein>